<dbReference type="InterPro" id="IPR018497">
    <property type="entry name" value="Peptidase_M13_C"/>
</dbReference>
<dbReference type="Gene3D" id="3.40.390.10">
    <property type="entry name" value="Collagenase (Catalytic Domain)"/>
    <property type="match status" value="1"/>
</dbReference>
<name>A0A0K0F309_STRVS</name>
<organism evidence="2 3">
    <name type="scientific">Strongyloides venezuelensis</name>
    <name type="common">Threadworm</name>
    <dbReference type="NCBI Taxonomy" id="75913"/>
    <lineage>
        <taxon>Eukaryota</taxon>
        <taxon>Metazoa</taxon>
        <taxon>Ecdysozoa</taxon>
        <taxon>Nematoda</taxon>
        <taxon>Chromadorea</taxon>
        <taxon>Rhabditida</taxon>
        <taxon>Tylenchina</taxon>
        <taxon>Panagrolaimomorpha</taxon>
        <taxon>Strongyloidoidea</taxon>
        <taxon>Strongyloididae</taxon>
        <taxon>Strongyloides</taxon>
    </lineage>
</organism>
<protein>
    <submittedName>
        <fullName evidence="3">Phosphate-regulating neutral endopeptidase (inferred by orthology to a human protein)</fullName>
    </submittedName>
</protein>
<feature type="domain" description="Peptidase M13 C-terminal" evidence="1">
    <location>
        <begin position="106"/>
        <end position="253"/>
    </location>
</feature>
<reference evidence="2" key="1">
    <citation type="submission" date="2014-07" db="EMBL/GenBank/DDBJ databases">
        <authorList>
            <person name="Martin A.A"/>
            <person name="De Silva N."/>
        </authorList>
    </citation>
    <scope>NUCLEOTIDE SEQUENCE</scope>
</reference>
<dbReference type="PANTHER" id="PTHR11733:SF133">
    <property type="entry name" value="PHOSPHATE-REGULATING NEUTRAL ENDOPEPTIDASE PHEX"/>
    <property type="match status" value="1"/>
</dbReference>
<dbReference type="InterPro" id="IPR024079">
    <property type="entry name" value="MetalloPept_cat_dom_sf"/>
</dbReference>
<dbReference type="PROSITE" id="PS51885">
    <property type="entry name" value="NEPRILYSIN"/>
    <property type="match status" value="1"/>
</dbReference>
<dbReference type="Pfam" id="PF01431">
    <property type="entry name" value="Peptidase_M13"/>
    <property type="match status" value="1"/>
</dbReference>
<dbReference type="WBParaSite" id="SVE_0319000.1">
    <property type="protein sequence ID" value="SVE_0319000.1"/>
    <property type="gene ID" value="SVE_0319000"/>
</dbReference>
<dbReference type="PANTHER" id="PTHR11733">
    <property type="entry name" value="ZINC METALLOPROTEASE FAMILY M13 NEPRILYSIN-RELATED"/>
    <property type="match status" value="1"/>
</dbReference>
<reference evidence="3" key="2">
    <citation type="submission" date="2015-08" db="UniProtKB">
        <authorList>
            <consortium name="WormBaseParasite"/>
        </authorList>
    </citation>
    <scope>IDENTIFICATION</scope>
</reference>
<dbReference type="GO" id="GO:0005886">
    <property type="term" value="C:plasma membrane"/>
    <property type="evidence" value="ECO:0007669"/>
    <property type="project" value="TreeGrafter"/>
</dbReference>
<evidence type="ECO:0000259" key="1">
    <source>
        <dbReference type="Pfam" id="PF01431"/>
    </source>
</evidence>
<evidence type="ECO:0000313" key="2">
    <source>
        <dbReference type="Proteomes" id="UP000035680"/>
    </source>
</evidence>
<dbReference type="SUPFAM" id="SSF55486">
    <property type="entry name" value="Metalloproteases ('zincins'), catalytic domain"/>
    <property type="match status" value="1"/>
</dbReference>
<proteinExistence type="predicted"/>
<keyword evidence="2" id="KW-1185">Reference proteome</keyword>
<dbReference type="GO" id="GO:0016485">
    <property type="term" value="P:protein processing"/>
    <property type="evidence" value="ECO:0007669"/>
    <property type="project" value="TreeGrafter"/>
</dbReference>
<dbReference type="Proteomes" id="UP000035680">
    <property type="component" value="Unassembled WGS sequence"/>
</dbReference>
<evidence type="ECO:0000313" key="3">
    <source>
        <dbReference type="WBParaSite" id="SVE_0319000.1"/>
    </source>
</evidence>
<sequence length="290" mass="34145">MKFGIYAFSRLFIKKNRNDREKHAVYVIMEDMIKIMKEKFILIINEREHIFDKESRDNLLHKLDEIEFKRKLDIIDISSVPFMETCYKDIGISKMIVLKNISSNSLLEPCFSRHFPHAIICGNIEFGIAYEILHAFDNDHYKHIYIRDKKGKLMLTSESIENFKKKIEYFVKQYNDQKECITMKIINSLLTLHKNIADIGGLNLAHRTYMKYLQSIGGKEPKVPRFENFTSEQLFFISNGRTFCEHESKDRNIETWGLSLKTVEIPLFFGHDTDNKIWIQGSVLSNEVGQ</sequence>
<dbReference type="GO" id="GO:0004222">
    <property type="term" value="F:metalloendopeptidase activity"/>
    <property type="evidence" value="ECO:0007669"/>
    <property type="project" value="InterPro"/>
</dbReference>
<dbReference type="AlphaFoldDB" id="A0A0K0F309"/>
<dbReference type="InterPro" id="IPR000718">
    <property type="entry name" value="Peptidase_M13"/>
</dbReference>
<accession>A0A0K0F309</accession>